<sequence length="722" mass="75367">MSDFSNQNSQNFSQSSAFAAALQRAKQIAAKIHPGGNQPVKRSIEDDSGPESKKFGGQPDYNNAHSPTGMSPAAMQAAAQAAAVAARLSQINNNSNSNQPAGGAQDPVQRARDLISKMVNQQGGGGHNGPMDNGNHGGGGRGGFGGGPGNFNNQPFQEIMIPGSKVGLIIGKGGETIKQLQEKSGAKMVIIQDGPGQEMEKPLRISGDPQKVEHAKQLVFELIQEKDNYNAQRQQQQQQAPMNGTEQAEVFVPKSAVGVVIGKGGDMIKKIQGESGCKLQFIQGRGDGPGDRRCIVQGSRAQVEEGKRMIEELIESVQRREQGGGGRGGRGGDRDDRGDRGDRQHRGGRDNHDNGNSGQYGNDFGGPQVTREEYTFTVPVNKCGIIIGRGGDTIKQINQQSGAHTEMDRKASANQTNEKTFTTKGEPHQIEEAKRLIQDKINMEINLVYVGTSTAPAQQYQNNGQQNAYGQSWGGYQQQSWDQTPQVQASPASAAAVQQQQQPGGGGGGGQADYSQQWIEYYRQMGMHREAEMIEQQVKARQAAASQQGAAAAVAATVQTTQANQTVQGTSVVATSNAGAQQASGGGGGGGGQADYSAEWAEYYRRLGRIDEAEAIEKQIAANKAVPSGAGSGGQPGGAAGQQFGGAGGAPGGAGGGNPQQMAAQQAAGGFNAQQFQQYYAGAAAAGGQPGGYQGYPYGGGYPGQQGGQPGQQQGGQGPDKN</sequence>
<dbReference type="CDD" id="cd22397">
    <property type="entry name" value="KH-I_FUBP_rpt2"/>
    <property type="match status" value="1"/>
</dbReference>
<dbReference type="SUPFAM" id="SSF54791">
    <property type="entry name" value="Eukaryotic type KH-domain (KH-domain type I)"/>
    <property type="match status" value="3"/>
</dbReference>
<organism evidence="8 9">
    <name type="scientific">Aedes albopictus</name>
    <name type="common">Asian tiger mosquito</name>
    <name type="synonym">Stegomyia albopicta</name>
    <dbReference type="NCBI Taxonomy" id="7160"/>
    <lineage>
        <taxon>Eukaryota</taxon>
        <taxon>Metazoa</taxon>
        <taxon>Ecdysozoa</taxon>
        <taxon>Arthropoda</taxon>
        <taxon>Hexapoda</taxon>
        <taxon>Insecta</taxon>
        <taxon>Pterygota</taxon>
        <taxon>Neoptera</taxon>
        <taxon>Endopterygota</taxon>
        <taxon>Diptera</taxon>
        <taxon>Nematocera</taxon>
        <taxon>Culicoidea</taxon>
        <taxon>Culicidae</taxon>
        <taxon>Culicinae</taxon>
        <taxon>Aedini</taxon>
        <taxon>Aedes</taxon>
        <taxon>Stegomyia</taxon>
    </lineage>
</organism>
<dbReference type="EnsemblMetazoa" id="AALFPA23_015322.R22244">
    <property type="protein sequence ID" value="AALFPA23_015322.P22244"/>
    <property type="gene ID" value="AALFPA23_015322"/>
</dbReference>
<evidence type="ECO:0000313" key="8">
    <source>
        <dbReference type="EnsemblMetazoa" id="AALFPA23_015322.P22244"/>
    </source>
</evidence>
<feature type="domain" description="K Homology" evidence="7">
    <location>
        <begin position="153"/>
        <end position="224"/>
    </location>
</feature>
<feature type="coiled-coil region" evidence="5">
    <location>
        <begin position="212"/>
        <end position="239"/>
    </location>
</feature>
<feature type="domain" description="K Homology" evidence="7">
    <location>
        <begin position="370"/>
        <end position="442"/>
    </location>
</feature>
<dbReference type="Proteomes" id="UP000069940">
    <property type="component" value="Unassembled WGS sequence"/>
</dbReference>
<dbReference type="Gene3D" id="3.30.1370.10">
    <property type="entry name" value="K Homology domain, type 1"/>
    <property type="match status" value="3"/>
</dbReference>
<dbReference type="InterPro" id="IPR004088">
    <property type="entry name" value="KH_dom_type_1"/>
</dbReference>
<comment type="subcellular location">
    <subcellularLocation>
        <location evidence="1">Nucleus</location>
    </subcellularLocation>
</comment>
<feature type="region of interest" description="Disordered" evidence="6">
    <location>
        <begin position="119"/>
        <end position="150"/>
    </location>
</feature>
<dbReference type="Pfam" id="PF00013">
    <property type="entry name" value="KH_1"/>
    <property type="match status" value="3"/>
</dbReference>
<keyword evidence="4" id="KW-0694">RNA-binding</keyword>
<dbReference type="InterPro" id="IPR004087">
    <property type="entry name" value="KH_dom"/>
</dbReference>
<dbReference type="SMART" id="SM00322">
    <property type="entry name" value="KH"/>
    <property type="match status" value="3"/>
</dbReference>
<feature type="compositionally biased region" description="Basic and acidic residues" evidence="6">
    <location>
        <begin position="330"/>
        <end position="353"/>
    </location>
</feature>
<feature type="compositionally biased region" description="Low complexity" evidence="6">
    <location>
        <begin position="659"/>
        <end position="669"/>
    </location>
</feature>
<reference evidence="8" key="2">
    <citation type="submission" date="2025-05" db="UniProtKB">
        <authorList>
            <consortium name="EnsemblMetazoa"/>
        </authorList>
    </citation>
    <scope>IDENTIFICATION</scope>
    <source>
        <strain evidence="8">Foshan</strain>
    </source>
</reference>
<dbReference type="RefSeq" id="XP_019558029.2">
    <property type="nucleotide sequence ID" value="XM_019702484.4"/>
</dbReference>
<feature type="compositionally biased region" description="Polar residues" evidence="6">
    <location>
        <begin position="60"/>
        <end position="69"/>
    </location>
</feature>
<feature type="compositionally biased region" description="Gly residues" evidence="6">
    <location>
        <begin position="630"/>
        <end position="658"/>
    </location>
</feature>
<dbReference type="InterPro" id="IPR015096">
    <property type="entry name" value="FUBP_C"/>
</dbReference>
<evidence type="ECO:0000256" key="2">
    <source>
        <dbReference type="ARBA" id="ARBA00022737"/>
    </source>
</evidence>
<evidence type="ECO:0000256" key="3">
    <source>
        <dbReference type="ARBA" id="ARBA00023242"/>
    </source>
</evidence>
<keyword evidence="9" id="KW-1185">Reference proteome</keyword>
<keyword evidence="5" id="KW-0175">Coiled coil</keyword>
<protein>
    <recommendedName>
        <fullName evidence="7">K Homology domain-containing protein</fullName>
    </recommendedName>
</protein>
<feature type="compositionally biased region" description="Basic and acidic residues" evidence="6">
    <location>
        <begin position="42"/>
        <end position="54"/>
    </location>
</feature>
<evidence type="ECO:0000259" key="7">
    <source>
        <dbReference type="SMART" id="SM00322"/>
    </source>
</evidence>
<dbReference type="GeneID" id="109426924"/>
<dbReference type="InterPro" id="IPR036612">
    <property type="entry name" value="KH_dom_type_1_sf"/>
</dbReference>
<proteinExistence type="predicted"/>
<dbReference type="CDD" id="cd22398">
    <property type="entry name" value="KH-I_FUBP_rpt3"/>
    <property type="match status" value="1"/>
</dbReference>
<keyword evidence="3" id="KW-0539">Nucleus</keyword>
<reference evidence="9" key="1">
    <citation type="journal article" date="2015" name="Proc. Natl. Acad. Sci. U.S.A.">
        <title>Genome sequence of the Asian Tiger mosquito, Aedes albopictus, reveals insights into its biology, genetics, and evolution.</title>
        <authorList>
            <person name="Chen X.G."/>
            <person name="Jiang X."/>
            <person name="Gu J."/>
            <person name="Xu M."/>
            <person name="Wu Y."/>
            <person name="Deng Y."/>
            <person name="Zhang C."/>
            <person name="Bonizzoni M."/>
            <person name="Dermauw W."/>
            <person name="Vontas J."/>
            <person name="Armbruster P."/>
            <person name="Huang X."/>
            <person name="Yang Y."/>
            <person name="Zhang H."/>
            <person name="He W."/>
            <person name="Peng H."/>
            <person name="Liu Y."/>
            <person name="Wu K."/>
            <person name="Chen J."/>
            <person name="Lirakis M."/>
            <person name="Topalis P."/>
            <person name="Van Leeuwen T."/>
            <person name="Hall A.B."/>
            <person name="Jiang X."/>
            <person name="Thorpe C."/>
            <person name="Mueller R.L."/>
            <person name="Sun C."/>
            <person name="Waterhouse R.M."/>
            <person name="Yan G."/>
            <person name="Tu Z.J."/>
            <person name="Fang X."/>
            <person name="James A.A."/>
        </authorList>
    </citation>
    <scope>NUCLEOTIDE SEQUENCE [LARGE SCALE GENOMIC DNA]</scope>
    <source>
        <strain evidence="9">Foshan</strain>
    </source>
</reference>
<accession>A0ABM1Z5M6</accession>
<feature type="region of interest" description="Disordered" evidence="6">
    <location>
        <begin position="317"/>
        <end position="368"/>
    </location>
</feature>
<evidence type="ECO:0000313" key="9">
    <source>
        <dbReference type="Proteomes" id="UP000069940"/>
    </source>
</evidence>
<keyword evidence="2" id="KW-0677">Repeat</keyword>
<feature type="compositionally biased region" description="Low complexity" evidence="6">
    <location>
        <begin position="471"/>
        <end position="502"/>
    </location>
</feature>
<feature type="compositionally biased region" description="Gly residues" evidence="6">
    <location>
        <begin position="135"/>
        <end position="149"/>
    </location>
</feature>
<feature type="region of interest" description="Disordered" evidence="6">
    <location>
        <begin position="29"/>
        <end position="75"/>
    </location>
</feature>
<feature type="region of interest" description="Disordered" evidence="6">
    <location>
        <begin position="626"/>
        <end position="669"/>
    </location>
</feature>
<name>A0ABM1Z5M6_AEDAL</name>
<feature type="region of interest" description="Disordered" evidence="6">
    <location>
        <begin position="471"/>
        <end position="512"/>
    </location>
</feature>
<evidence type="ECO:0000256" key="5">
    <source>
        <dbReference type="SAM" id="Coils"/>
    </source>
</evidence>
<dbReference type="Pfam" id="PF09005">
    <property type="entry name" value="FUBP_C"/>
    <property type="match status" value="2"/>
</dbReference>
<dbReference type="PANTHER" id="PTHR10288">
    <property type="entry name" value="KH DOMAIN CONTAINING RNA BINDING PROTEIN"/>
    <property type="match status" value="1"/>
</dbReference>
<dbReference type="PROSITE" id="PS50084">
    <property type="entry name" value="KH_TYPE_1"/>
    <property type="match status" value="3"/>
</dbReference>
<evidence type="ECO:0000256" key="4">
    <source>
        <dbReference type="PROSITE-ProRule" id="PRU00117"/>
    </source>
</evidence>
<feature type="region of interest" description="Disordered" evidence="6">
    <location>
        <begin position="692"/>
        <end position="722"/>
    </location>
</feature>
<feature type="domain" description="K Homology" evidence="7">
    <location>
        <begin position="244"/>
        <end position="315"/>
    </location>
</feature>
<evidence type="ECO:0000256" key="1">
    <source>
        <dbReference type="ARBA" id="ARBA00004123"/>
    </source>
</evidence>
<evidence type="ECO:0000256" key="6">
    <source>
        <dbReference type="SAM" id="MobiDB-lite"/>
    </source>
</evidence>